<name>A0AAV4N363_CAEEX</name>
<keyword evidence="3" id="KW-1185">Reference proteome</keyword>
<dbReference type="EMBL" id="BPLR01002867">
    <property type="protein sequence ID" value="GIX78769.1"/>
    <property type="molecule type" value="Genomic_DNA"/>
</dbReference>
<sequence>MKLKGLISVVLVTILLSCFLHETEGFGKLKLLKLVKAGLVLKALTHKNLYLYQFLFLFQLESTRNPTDIIMAEVIITVEVIIMGRSSFRRGGDFGGGHDFHHGYHEPHVVHSSGWHVESIGKLW</sequence>
<dbReference type="PROSITE" id="PS51257">
    <property type="entry name" value="PROKAR_LIPOPROTEIN"/>
    <property type="match status" value="1"/>
</dbReference>
<organism evidence="2 3">
    <name type="scientific">Caerostris extrusa</name>
    <name type="common">Bark spider</name>
    <name type="synonym">Caerostris bankana</name>
    <dbReference type="NCBI Taxonomy" id="172846"/>
    <lineage>
        <taxon>Eukaryota</taxon>
        <taxon>Metazoa</taxon>
        <taxon>Ecdysozoa</taxon>
        <taxon>Arthropoda</taxon>
        <taxon>Chelicerata</taxon>
        <taxon>Arachnida</taxon>
        <taxon>Araneae</taxon>
        <taxon>Araneomorphae</taxon>
        <taxon>Entelegynae</taxon>
        <taxon>Araneoidea</taxon>
        <taxon>Araneidae</taxon>
        <taxon>Caerostris</taxon>
    </lineage>
</organism>
<dbReference type="AlphaFoldDB" id="A0AAV4N363"/>
<protein>
    <submittedName>
        <fullName evidence="2">Uncharacterized protein</fullName>
    </submittedName>
</protein>
<comment type="caution">
    <text evidence="2">The sequence shown here is derived from an EMBL/GenBank/DDBJ whole genome shotgun (WGS) entry which is preliminary data.</text>
</comment>
<gene>
    <name evidence="2" type="ORF">CEXT_311441</name>
</gene>
<keyword evidence="1" id="KW-0732">Signal</keyword>
<feature type="chain" id="PRO_5043640965" evidence="1">
    <location>
        <begin position="26"/>
        <end position="124"/>
    </location>
</feature>
<proteinExistence type="predicted"/>
<reference evidence="2 3" key="1">
    <citation type="submission" date="2021-06" db="EMBL/GenBank/DDBJ databases">
        <title>Caerostris extrusa draft genome.</title>
        <authorList>
            <person name="Kono N."/>
            <person name="Arakawa K."/>
        </authorList>
    </citation>
    <scope>NUCLEOTIDE SEQUENCE [LARGE SCALE GENOMIC DNA]</scope>
</reference>
<evidence type="ECO:0000313" key="3">
    <source>
        <dbReference type="Proteomes" id="UP001054945"/>
    </source>
</evidence>
<accession>A0AAV4N363</accession>
<dbReference type="Proteomes" id="UP001054945">
    <property type="component" value="Unassembled WGS sequence"/>
</dbReference>
<feature type="signal peptide" evidence="1">
    <location>
        <begin position="1"/>
        <end position="25"/>
    </location>
</feature>
<evidence type="ECO:0000256" key="1">
    <source>
        <dbReference type="SAM" id="SignalP"/>
    </source>
</evidence>
<evidence type="ECO:0000313" key="2">
    <source>
        <dbReference type="EMBL" id="GIX78769.1"/>
    </source>
</evidence>